<dbReference type="InterPro" id="IPR050358">
    <property type="entry name" value="RSE1/DDB1/CFT1"/>
</dbReference>
<dbReference type="InterPro" id="IPR018846">
    <property type="entry name" value="Beta-prop_RSE1/DDB1/CPSF1_1st"/>
</dbReference>
<dbReference type="GO" id="GO:0005634">
    <property type="term" value="C:nucleus"/>
    <property type="evidence" value="ECO:0007669"/>
    <property type="project" value="UniProtKB-SubCell"/>
</dbReference>
<dbReference type="Gene3D" id="1.10.150.910">
    <property type="match status" value="1"/>
</dbReference>
<evidence type="ECO:0000259" key="5">
    <source>
        <dbReference type="Pfam" id="PF10433"/>
    </source>
</evidence>
<evidence type="ECO:0000313" key="7">
    <source>
        <dbReference type="EMBL" id="QDO16372.1"/>
    </source>
</evidence>
<reference evidence="7" key="1">
    <citation type="journal article" date="2019" name="Microorganisms">
        <title>DNA Damage Response Pathways in Dinoflagellates.</title>
        <authorList>
            <person name="Li C."/>
            <person name="Wong J."/>
        </authorList>
    </citation>
    <scope>NUCLEOTIDE SEQUENCE</scope>
</reference>
<dbReference type="Gene3D" id="2.130.10.10">
    <property type="entry name" value="YVTN repeat-like/Quinoprotein amine dehydrogenase"/>
    <property type="match status" value="3"/>
</dbReference>
<organism evidence="7">
    <name type="scientific">Lingulaulax polyedra</name>
    <name type="common">Dinoflagellate</name>
    <name type="synonym">Lingulodinium polyedra</name>
    <dbReference type="NCBI Taxonomy" id="160621"/>
    <lineage>
        <taxon>Eukaryota</taxon>
        <taxon>Sar</taxon>
        <taxon>Alveolata</taxon>
        <taxon>Dinophyceae</taxon>
        <taxon>Gonyaulacales</taxon>
        <taxon>Lingulodiniaceae</taxon>
        <taxon>Lingulaulax</taxon>
    </lineage>
</organism>
<feature type="compositionally biased region" description="Low complexity" evidence="3">
    <location>
        <begin position="800"/>
        <end position="809"/>
    </location>
</feature>
<dbReference type="Pfam" id="PF23726">
    <property type="entry name" value="Beta-prop_RSE1_2nd"/>
    <property type="match status" value="1"/>
</dbReference>
<proteinExistence type="evidence at transcript level"/>
<evidence type="ECO:0000256" key="1">
    <source>
        <dbReference type="ARBA" id="ARBA00004123"/>
    </source>
</evidence>
<keyword evidence="2" id="KW-0539">Nucleus</keyword>
<name>A0A516AGC8_LINPO</name>
<dbReference type="AlphaFoldDB" id="A0A516AGC8"/>
<dbReference type="InterPro" id="IPR015943">
    <property type="entry name" value="WD40/YVTN_repeat-like_dom_sf"/>
</dbReference>
<dbReference type="InterPro" id="IPR004871">
    <property type="entry name" value="RSE1/DDB1/CPSF1_C"/>
</dbReference>
<dbReference type="Pfam" id="PF03178">
    <property type="entry name" value="CPSF_A"/>
    <property type="match status" value="1"/>
</dbReference>
<dbReference type="EMBL" id="MN125905">
    <property type="protein sequence ID" value="QDO16372.1"/>
    <property type="molecule type" value="mRNA"/>
</dbReference>
<sequence length="1223" mass="125776">MSQWNYFVTAQRPTAVRHALGPLCFTSSAASDLVVAWATRLEVFRLQQQGGHLERVCEVPVNGRVAALQAVRPAQAARVLLLLFTEKRQLVVLRYVAGSADGSSPSHVATVAMGSLQDAGHQPVDQLPLCACDPHSPVAAAYLYEGRLQIVDLGALRAETSAGDAAPAVDLSSAGKIFVACVTEPRILDLAFLHAGAGDAAGANGGPRRPVLVALHADSQDSHFLSVLAVDSAARDLCPGARASSGGLRTKASATRLAAVPLPLGGVLAVGGSSASYHDSGGRCVASAAGGPREVTAVARADAAGNRWLLGGSDGGLWLLSLLAAGGGRAAASTTAADAGVAGAQPRLVLERLGLTSPPRALACLADGHVFVGSAVGDSQLLRLPAAPGPDGRRFTIEETWTNLGPVLDFCVADVDEQGQSQVVTCSGYGHTGSLRLVRIGIGINEVGSLEGFGGVLGMWALGSAVGANSAGALALGFVAGVRILALSADGTELAEHPASGLAQGEETLLCCEAQGFVLQVTRAGLRAVCLEVPLPVAQWAPPGGARVQVATSAPGGALLGLGSDELFLLQLQPAASPGGAAFSVAGRWCLGGEIACLHAKEDLCAAGLWTREVKVLPLQGAAEGHCEALPGDTIPRSVALVRLAGVLHLLVGMGDGRLVTFQADEATGALSQRKAVFLGSQPVQLQPFALRPEAGEHAFAASDRPIIVHAHPSAAGQLSYAVVNLRQVSHVAPFGAGPLADCLAFIVEHRLLIGSLEDIQRVHVRTVPLGESPHRVVFQQRAKVFVAACQPLSAEEAGPDAAPMSSAGGASGTTVGGASSSSSAAFPVPSPADVTMEAAAPRASLHFVHGRSLEVLQCIRLEPHEQVSSLCTVLFEGDPVEYVAVGTAFVYCDEPEPLCGRVLLFAQGGGGGPRFALAASLEVAGAVYALLAFNGMLLGSVNNRVVLWRQAQGSKRLHEVCCHCANILALHLQASGSHVLVGDVMRSASLLRYCAEGPSLEEVARDTGTAWLTAMEMLSEGLFLCADDSHNVFALARGAAAPAGAAGRWRPPGAPREDPCAKLQRVGQLHAGEFVNRMHRAALVQQPALAADGAEAGGGGPGGGGCGPVAQVVWASVDGAIGIIASLRGEREFARLSMIQDAVSKSVPPLVGLPHGEWRDCWAEPQSPSPHQGFVDGDLLESVLQLPRASQQAVVDRLTACGVHMNGIEGLLWEVEELAQLH</sequence>
<dbReference type="PANTHER" id="PTHR10644">
    <property type="entry name" value="DNA REPAIR/RNA PROCESSING CPSF FAMILY"/>
    <property type="match status" value="1"/>
</dbReference>
<evidence type="ECO:0000259" key="4">
    <source>
        <dbReference type="Pfam" id="PF03178"/>
    </source>
</evidence>
<comment type="subcellular location">
    <subcellularLocation>
        <location evidence="1">Nucleus</location>
    </subcellularLocation>
</comment>
<dbReference type="InterPro" id="IPR058543">
    <property type="entry name" value="Beta-prop_RSE1/DDB1/CPSF1_2nd"/>
</dbReference>
<dbReference type="Pfam" id="PF10433">
    <property type="entry name" value="Beta-prop_RSE1_1st"/>
    <property type="match status" value="1"/>
</dbReference>
<feature type="domain" description="RSE1/DDB1/CPSF1 second beta-propeller" evidence="6">
    <location>
        <begin position="445"/>
        <end position="756"/>
    </location>
</feature>
<evidence type="ECO:0000256" key="2">
    <source>
        <dbReference type="ARBA" id="ARBA00023242"/>
    </source>
</evidence>
<feature type="domain" description="RSE1/DDB1/CPSF1 first beta-propeller" evidence="5">
    <location>
        <begin position="16"/>
        <end position="384"/>
    </location>
</feature>
<accession>A0A516AGC8</accession>
<evidence type="ECO:0000256" key="3">
    <source>
        <dbReference type="SAM" id="MobiDB-lite"/>
    </source>
</evidence>
<evidence type="ECO:0000259" key="6">
    <source>
        <dbReference type="Pfam" id="PF23726"/>
    </source>
</evidence>
<feature type="region of interest" description="Disordered" evidence="3">
    <location>
        <begin position="797"/>
        <end position="816"/>
    </location>
</feature>
<dbReference type="GO" id="GO:0003676">
    <property type="term" value="F:nucleic acid binding"/>
    <property type="evidence" value="ECO:0007669"/>
    <property type="project" value="InterPro"/>
</dbReference>
<protein>
    <submittedName>
        <fullName evidence="7">DNA damage-binding protein 1</fullName>
    </submittedName>
</protein>
<feature type="domain" description="RSE1/DDB1/CPSF1 C-terminal" evidence="4">
    <location>
        <begin position="848"/>
        <end position="1185"/>
    </location>
</feature>